<evidence type="ECO:0000256" key="2">
    <source>
        <dbReference type="PROSITE-ProRule" id="PRU00169"/>
    </source>
</evidence>
<evidence type="ECO:0000259" key="4">
    <source>
        <dbReference type="PROSITE" id="PS50110"/>
    </source>
</evidence>
<dbReference type="InterPro" id="IPR004358">
    <property type="entry name" value="Sig_transdc_His_kin-like_C"/>
</dbReference>
<dbReference type="SMART" id="SM00387">
    <property type="entry name" value="HATPase_c"/>
    <property type="match status" value="1"/>
</dbReference>
<dbReference type="InterPro" id="IPR013767">
    <property type="entry name" value="PAS_fold"/>
</dbReference>
<dbReference type="InterPro" id="IPR003594">
    <property type="entry name" value="HATPase_dom"/>
</dbReference>
<dbReference type="GO" id="GO:0000155">
    <property type="term" value="F:phosphorelay sensor kinase activity"/>
    <property type="evidence" value="ECO:0007669"/>
    <property type="project" value="TreeGrafter"/>
</dbReference>
<dbReference type="SUPFAM" id="SSF55785">
    <property type="entry name" value="PYP-like sensor domain (PAS domain)"/>
    <property type="match status" value="1"/>
</dbReference>
<organism evidence="6 7">
    <name type="scientific">Halomicrobium mukohataei</name>
    <dbReference type="NCBI Taxonomy" id="57705"/>
    <lineage>
        <taxon>Archaea</taxon>
        <taxon>Methanobacteriati</taxon>
        <taxon>Methanobacteriota</taxon>
        <taxon>Stenosarchaea group</taxon>
        <taxon>Halobacteria</taxon>
        <taxon>Halobacteriales</taxon>
        <taxon>Haloarculaceae</taxon>
        <taxon>Halomicrobium</taxon>
    </lineage>
</organism>
<dbReference type="Pfam" id="PF02518">
    <property type="entry name" value="HATPase_c"/>
    <property type="match status" value="1"/>
</dbReference>
<dbReference type="AlphaFoldDB" id="A0A4D6KB36"/>
<evidence type="ECO:0000256" key="1">
    <source>
        <dbReference type="ARBA" id="ARBA00022553"/>
    </source>
</evidence>
<dbReference type="PANTHER" id="PTHR43547:SF2">
    <property type="entry name" value="HYBRID SIGNAL TRANSDUCTION HISTIDINE KINASE C"/>
    <property type="match status" value="1"/>
</dbReference>
<name>A0A4D6KB36_9EURY</name>
<dbReference type="SMART" id="SM00448">
    <property type="entry name" value="REC"/>
    <property type="match status" value="1"/>
</dbReference>
<evidence type="ECO:0000259" key="3">
    <source>
        <dbReference type="PROSITE" id="PS50109"/>
    </source>
</evidence>
<dbReference type="PANTHER" id="PTHR43547">
    <property type="entry name" value="TWO-COMPONENT HISTIDINE KINASE"/>
    <property type="match status" value="1"/>
</dbReference>
<dbReference type="Gene3D" id="3.30.450.20">
    <property type="entry name" value="PAS domain"/>
    <property type="match status" value="1"/>
</dbReference>
<keyword evidence="1 2" id="KW-0597">Phosphoprotein</keyword>
<dbReference type="InterPro" id="IPR036890">
    <property type="entry name" value="HATPase_C_sf"/>
</dbReference>
<dbReference type="PROSITE" id="PS50110">
    <property type="entry name" value="RESPONSE_REGULATORY"/>
    <property type="match status" value="1"/>
</dbReference>
<dbReference type="RefSeq" id="WP_012807945.1">
    <property type="nucleotide sequence ID" value="NZ_CP039375.1"/>
</dbReference>
<reference evidence="6 7" key="2">
    <citation type="submission" date="2019-04" db="EMBL/GenBank/DDBJ databases">
        <authorList>
            <person name="Yang S."/>
            <person name="Wei W."/>
        </authorList>
    </citation>
    <scope>NUCLEOTIDE SEQUENCE [LARGE SCALE GENOMIC DNA]</scope>
    <source>
        <strain evidence="7">ZP60</strain>
    </source>
</reference>
<dbReference type="InterPro" id="IPR035965">
    <property type="entry name" value="PAS-like_dom_sf"/>
</dbReference>
<accession>A0A4D6KB36</accession>
<dbReference type="InterPro" id="IPR005467">
    <property type="entry name" value="His_kinase_dom"/>
</dbReference>
<evidence type="ECO:0000313" key="6">
    <source>
        <dbReference type="EMBL" id="QCD65094.1"/>
    </source>
</evidence>
<dbReference type="KEGG" id="halz:E5139_05355"/>
<feature type="domain" description="PAS" evidence="5">
    <location>
        <begin position="132"/>
        <end position="186"/>
    </location>
</feature>
<feature type="domain" description="Response regulatory" evidence="4">
    <location>
        <begin position="8"/>
        <end position="122"/>
    </location>
</feature>
<feature type="domain" description="Histidine kinase" evidence="3">
    <location>
        <begin position="262"/>
        <end position="470"/>
    </location>
</feature>
<dbReference type="EMBL" id="CP039375">
    <property type="protein sequence ID" value="QCD65094.1"/>
    <property type="molecule type" value="Genomic_DNA"/>
</dbReference>
<dbReference type="Gene3D" id="3.40.50.2300">
    <property type="match status" value="1"/>
</dbReference>
<feature type="modified residue" description="4-aspartylphosphate" evidence="2">
    <location>
        <position position="58"/>
    </location>
</feature>
<gene>
    <name evidence="6" type="ORF">E5139_05355</name>
</gene>
<proteinExistence type="predicted"/>
<dbReference type="GO" id="GO:0006355">
    <property type="term" value="P:regulation of DNA-templated transcription"/>
    <property type="evidence" value="ECO:0007669"/>
    <property type="project" value="InterPro"/>
</dbReference>
<evidence type="ECO:0000313" key="7">
    <source>
        <dbReference type="Proteomes" id="UP000297053"/>
    </source>
</evidence>
<reference evidence="6 7" key="1">
    <citation type="submission" date="2019-04" db="EMBL/GenBank/DDBJ databases">
        <title>Complete genome sequence of Arthrobacter sp. ZXY-2 associated with effective atrazine degradation and salt adaptation.</title>
        <authorList>
            <person name="Zhao X."/>
        </authorList>
    </citation>
    <scope>NUCLEOTIDE SEQUENCE [LARGE SCALE GENOMIC DNA]</scope>
    <source>
        <strain evidence="7">ZP60</strain>
    </source>
</reference>
<dbReference type="PROSITE" id="PS50112">
    <property type="entry name" value="PAS"/>
    <property type="match status" value="1"/>
</dbReference>
<dbReference type="CDD" id="cd00156">
    <property type="entry name" value="REC"/>
    <property type="match status" value="1"/>
</dbReference>
<dbReference type="NCBIfam" id="TIGR00229">
    <property type="entry name" value="sensory_box"/>
    <property type="match status" value="1"/>
</dbReference>
<dbReference type="PRINTS" id="PR00344">
    <property type="entry name" value="BCTRLSENSOR"/>
</dbReference>
<dbReference type="SUPFAM" id="SSF55874">
    <property type="entry name" value="ATPase domain of HSP90 chaperone/DNA topoisomerase II/histidine kinase"/>
    <property type="match status" value="1"/>
</dbReference>
<dbReference type="GeneID" id="39881603"/>
<dbReference type="InterPro" id="IPR001789">
    <property type="entry name" value="Sig_transdc_resp-reg_receiver"/>
</dbReference>
<dbReference type="Pfam" id="PF00072">
    <property type="entry name" value="Response_reg"/>
    <property type="match status" value="1"/>
</dbReference>
<protein>
    <submittedName>
        <fullName evidence="6">Response regulator</fullName>
    </submittedName>
</protein>
<dbReference type="InterPro" id="IPR000014">
    <property type="entry name" value="PAS"/>
</dbReference>
<evidence type="ECO:0000259" key="5">
    <source>
        <dbReference type="PROSITE" id="PS50112"/>
    </source>
</evidence>
<dbReference type="OMA" id="RIQDTCD"/>
<dbReference type="Proteomes" id="UP000297053">
    <property type="component" value="Chromosome"/>
</dbReference>
<dbReference type="Pfam" id="PF00989">
    <property type="entry name" value="PAS"/>
    <property type="match status" value="1"/>
</dbReference>
<sequence length="473" mass="51871">MNLAPVATILVVDDSDFFLEITSETLEEKHGLNTRTASTGSEALAVMRDQQIDCVVSDYEMPSMDGLELHKAIDAEFDVPFILLTGQGDETVASEAIGAGIDDYLLKTRIIDGEQLQLLANRIDNVVSQYEARRKYEQLVDNTPDEIVEVTSDGMILSANTSMASSHGMTREQVIGERLSSVIDPDVAARRLEYGHRATTAGSAVTFQDNIGVRQFHNIVTPRRETADHETVQFISRDITQQKRHEQQLETKTEELALINRLVRHDINNDVQLLMGWAGAVAPHVDEDGVEYLERIQDTCDHIAELTANVGAFTDALEESGAVDFTPIELSDVIASEVTKSQRRFEDATIRVEGALPTVTIEANGAVQAVFGNLLSNAVHHNETDDPHITVTMTVTDTVARVTVADNGPGISDEFKPSVFDKDEMGKKSDGTGIGLYLVETLVEQYGGDIWIDDNDPRGAAFTVELPRSDLAT</sequence>
<dbReference type="SUPFAM" id="SSF52172">
    <property type="entry name" value="CheY-like"/>
    <property type="match status" value="1"/>
</dbReference>
<dbReference type="InterPro" id="IPR011006">
    <property type="entry name" value="CheY-like_superfamily"/>
</dbReference>
<dbReference type="Gene3D" id="3.30.565.10">
    <property type="entry name" value="Histidine kinase-like ATPase, C-terminal domain"/>
    <property type="match status" value="1"/>
</dbReference>
<dbReference type="PROSITE" id="PS50109">
    <property type="entry name" value="HIS_KIN"/>
    <property type="match status" value="1"/>
</dbReference>